<reference evidence="1 2" key="1">
    <citation type="journal article" date="2018" name="Mol. Biol. Evol.">
        <title>Broad Genomic Sampling Reveals a Smut Pathogenic Ancestry of the Fungal Clade Ustilaginomycotina.</title>
        <authorList>
            <person name="Kijpornyongpan T."/>
            <person name="Mondo S.J."/>
            <person name="Barry K."/>
            <person name="Sandor L."/>
            <person name="Lee J."/>
            <person name="Lipzen A."/>
            <person name="Pangilinan J."/>
            <person name="LaButti K."/>
            <person name="Hainaut M."/>
            <person name="Henrissat B."/>
            <person name="Grigoriev I.V."/>
            <person name="Spatafora J.W."/>
            <person name="Aime M.C."/>
        </authorList>
    </citation>
    <scope>NUCLEOTIDE SEQUENCE [LARGE SCALE GENOMIC DNA]</scope>
    <source>
        <strain evidence="1 2">SA 807</strain>
    </source>
</reference>
<protein>
    <submittedName>
        <fullName evidence="1">Uncharacterized protein</fullName>
    </submittedName>
</protein>
<keyword evidence="2" id="KW-1185">Reference proteome</keyword>
<sequence>MEDQGLVVDKGLRILSGYSTSSSSTTPSSSPPSSSSSSDFEAGWEGEEGSRHVEDHHLVSGSQEGGSVNLGLAVYGSEPRGGWSGPTGERWEDLIEPTMPLLVNGFRHLFRTPSPPPPPPPLTPPPRRSLSSPPKRENSFTETDPQESHPRPETPTTPRNRVEPVSRRVPTSPFKLMSTNRASRGEGGGRVREDHTEEFDKTPWKGSMEGREQPEVQPAKEIRDFNKLGGNGVVCGSPSGRRSSLVRPPWSPFRERVRRYEKGRRRTDQGESGSRDPLPSPSSSRRRSSGPSPTTSSRGTGIEALVYRVEDERDVGLRREGLEEDQDVCEETRGEEEEEEEEGEAMEVNREVEEMLRTTRRDLERLEEVLRQLKWRMYRMEEGRSGT</sequence>
<proteinExistence type="predicted"/>
<gene>
    <name evidence="1" type="ORF">IE53DRAFT_389314</name>
</gene>
<name>A0ACD0NRN0_9BASI</name>
<dbReference type="EMBL" id="KZ820195">
    <property type="protein sequence ID" value="PWN48479.1"/>
    <property type="molecule type" value="Genomic_DNA"/>
</dbReference>
<evidence type="ECO:0000313" key="2">
    <source>
        <dbReference type="Proteomes" id="UP000245626"/>
    </source>
</evidence>
<organism evidence="1 2">
    <name type="scientific">Violaceomyces palustris</name>
    <dbReference type="NCBI Taxonomy" id="1673888"/>
    <lineage>
        <taxon>Eukaryota</taxon>
        <taxon>Fungi</taxon>
        <taxon>Dikarya</taxon>
        <taxon>Basidiomycota</taxon>
        <taxon>Ustilaginomycotina</taxon>
        <taxon>Ustilaginomycetes</taxon>
        <taxon>Violaceomycetales</taxon>
        <taxon>Violaceomycetaceae</taxon>
        <taxon>Violaceomyces</taxon>
    </lineage>
</organism>
<accession>A0ACD0NRN0</accession>
<evidence type="ECO:0000313" key="1">
    <source>
        <dbReference type="EMBL" id="PWN48479.1"/>
    </source>
</evidence>
<dbReference type="Proteomes" id="UP000245626">
    <property type="component" value="Unassembled WGS sequence"/>
</dbReference>